<keyword evidence="1" id="KW-0808">Transferase</keyword>
<evidence type="ECO:0000313" key="2">
    <source>
        <dbReference type="Proteomes" id="UP000243106"/>
    </source>
</evidence>
<gene>
    <name evidence="1" type="ORF">SAMN05421853_10735</name>
</gene>
<organism evidence="1 2">
    <name type="scientific">Roseivivax halotolerans</name>
    <dbReference type="NCBI Taxonomy" id="93684"/>
    <lineage>
        <taxon>Bacteria</taxon>
        <taxon>Pseudomonadati</taxon>
        <taxon>Pseudomonadota</taxon>
        <taxon>Alphaproteobacteria</taxon>
        <taxon>Rhodobacterales</taxon>
        <taxon>Roseobacteraceae</taxon>
        <taxon>Roseivivax</taxon>
    </lineage>
</organism>
<evidence type="ECO:0000313" key="1">
    <source>
        <dbReference type="EMBL" id="SFQ49042.1"/>
    </source>
</evidence>
<dbReference type="PANTHER" id="PTHR45947">
    <property type="entry name" value="SULFOQUINOVOSYL TRANSFERASE SQD2"/>
    <property type="match status" value="1"/>
</dbReference>
<proteinExistence type="predicted"/>
<dbReference type="STRING" id="93684.SAMN05421853_10735"/>
<accession>A0A1I5YXW8</accession>
<dbReference type="CDD" id="cd03801">
    <property type="entry name" value="GT4_PimA-like"/>
    <property type="match status" value="1"/>
</dbReference>
<protein>
    <submittedName>
        <fullName evidence="1">Glycosyltransferase involved in cell wall bisynthesis</fullName>
    </submittedName>
</protein>
<dbReference type="Proteomes" id="UP000243106">
    <property type="component" value="Unassembled WGS sequence"/>
</dbReference>
<keyword evidence="2" id="KW-1185">Reference proteome</keyword>
<dbReference type="RefSeq" id="WP_245760236.1">
    <property type="nucleotide sequence ID" value="NZ_FOXV01000007.1"/>
</dbReference>
<dbReference type="Pfam" id="PF13692">
    <property type="entry name" value="Glyco_trans_1_4"/>
    <property type="match status" value="1"/>
</dbReference>
<dbReference type="AlphaFoldDB" id="A0A1I5YXW8"/>
<reference evidence="2" key="1">
    <citation type="submission" date="2016-10" db="EMBL/GenBank/DDBJ databases">
        <authorList>
            <person name="Varghese N."/>
            <person name="Submissions S."/>
        </authorList>
    </citation>
    <scope>NUCLEOTIDE SEQUENCE [LARGE SCALE GENOMIC DNA]</scope>
    <source>
        <strain evidence="2">JCM 10271</strain>
    </source>
</reference>
<dbReference type="SUPFAM" id="SSF53756">
    <property type="entry name" value="UDP-Glycosyltransferase/glycogen phosphorylase"/>
    <property type="match status" value="1"/>
</dbReference>
<dbReference type="Gene3D" id="3.40.50.2000">
    <property type="entry name" value="Glycogen Phosphorylase B"/>
    <property type="match status" value="2"/>
</dbReference>
<dbReference type="InterPro" id="IPR050194">
    <property type="entry name" value="Glycosyltransferase_grp1"/>
</dbReference>
<dbReference type="PANTHER" id="PTHR45947:SF3">
    <property type="entry name" value="SULFOQUINOVOSYL TRANSFERASE SQD2"/>
    <property type="match status" value="1"/>
</dbReference>
<dbReference type="GO" id="GO:0016757">
    <property type="term" value="F:glycosyltransferase activity"/>
    <property type="evidence" value="ECO:0007669"/>
    <property type="project" value="TreeGrafter"/>
</dbReference>
<dbReference type="EMBL" id="FOXV01000007">
    <property type="protein sequence ID" value="SFQ49042.1"/>
    <property type="molecule type" value="Genomic_DNA"/>
</dbReference>
<name>A0A1I5YXW8_9RHOB</name>
<sequence length="443" mass="47854">MSVEASRPRVLAIAEAANPEWVSVPLVGWSMAQALREVADVHLVTQIRNREAILRAGMVEGDEFTAIDTEALARPAYRAAEMLRMGEGKGWTMIQAAQALTYPWFERKVWERFGADLKAGHYDLVHRITPLSPTATSPLAAKLAAIDVPFVVGPINGGVPWPEGYGHVRRAEREWLGYIREVHKLVPGRSATLKHASVILTGSRLTAAELPKSVANKTVWLPENAIDTTRFSGRASPGKRGAPFRAVFVGRLVALKGVDMLIEAARPLIERGELVIDIVGDGPEMPRLKTLADPLGAGITFHGWQAHGAVQDILLGGDVLAFPSIREFGGGVVLEAMALGLPPLVVDYAGPGELVDETTGYKVPCLPPEGLVPALRETLERIVAEPDVLAAKGARAAAKVARHFTWPAKARQIDEVYRWVLAGREGPAPNLFAETRSSYEAGS</sequence>